<keyword evidence="2" id="KW-1003">Cell membrane</keyword>
<feature type="transmembrane region" description="Helical" evidence="7">
    <location>
        <begin position="367"/>
        <end position="389"/>
    </location>
</feature>
<feature type="domain" description="MacB-like periplasmic core" evidence="9">
    <location>
        <begin position="103"/>
        <end position="321"/>
    </location>
</feature>
<name>A0ABW1E928_9BACT</name>
<dbReference type="InterPro" id="IPR047928">
    <property type="entry name" value="Perm_prefix_1"/>
</dbReference>
<dbReference type="InterPro" id="IPR025857">
    <property type="entry name" value="MacB_PCD"/>
</dbReference>
<dbReference type="PANTHER" id="PTHR30572">
    <property type="entry name" value="MEMBRANE COMPONENT OF TRANSPORTER-RELATED"/>
    <property type="match status" value="1"/>
</dbReference>
<keyword evidence="5 7" id="KW-0472">Membrane</keyword>
<proteinExistence type="inferred from homology"/>
<evidence type="ECO:0000256" key="7">
    <source>
        <dbReference type="SAM" id="Phobius"/>
    </source>
</evidence>
<evidence type="ECO:0000313" key="11">
    <source>
        <dbReference type="Proteomes" id="UP001596091"/>
    </source>
</evidence>
<comment type="caution">
    <text evidence="10">The sequence shown here is derived from an EMBL/GenBank/DDBJ whole genome shotgun (WGS) entry which is preliminary data.</text>
</comment>
<sequence>MKKVPMWRRYDRLFGPDKKADIKAELRFHVDCKIDELIAQGWRPEAARKEAERQFGNILAVQRAGERIGGKMEQRKRLSDHWSDTVRDVRYTLRTLGRDPGFTIVSVLILALAIGANTSVFSVVNNLLLRPLPFPESRQLVWIAPPPQKCGLSCATYSSDAYEEFRDGSRVYQAVTGYFAFSGPGNVRLTAQADAKPATGIDVIGNFFQVLGVQPAMGRLFTAEETRPGAHHVTLLSNAYWRHQFNADPAIVGKVIDMNKTPYTVVGVLPVSFDFGAFFSPGEKIDLFTPLDLDASRNWGNIVTLLGRLKPGVTLPQAQSDALRVEPSLCWNVKQPKSCGTYGGKDSSIQLRTLKDYVSGRLRRSLVVLWCAVGAILLIAGVNLSNLLLARAATRAKEFAIRGALGASRGRIIRQLLLESLMLSFAGAAFGLALAYSLVGWLSHQGAIALPMLELLHLDGQAFGWTILVAVVTALLFGLIPGLRMASGNLHEAIKDSGAGSGQSRKHNRVRAALVLTEVAMACVLLVSAGLLLRSFMKVLDIDLGFAPSRAIAVKAEYDDSAPDGKTSAMKRGAIFRQMISQVSAIPGVQAAGVVDYLPLGANRSWGAPRAKGHQYKDGSLPNPLVYVITPGYVQAMGMRLHGRDFTWSDDPNGQNVVIINSSMAKFFWPGEDAVGKVLVGTGTGDATVAGVVDDVHADSVENSTSWQIYYPFMQAGPNSAELVIRTNVEEPSAVASSVLRTLHELNPNQPAAEFVTLQSMVDRSVSPRRFFMILVGAFALLGLSLAALGIYGVISYSVTQKTQEIGVRMALGATTARVRRDVLGETLRLAVSGLILGGIGSFAIAKLIATLLFATSPWDPLAYAGTVFALMGVALLSGYLPARRASRIHPMEALRNN</sequence>
<comment type="subcellular location">
    <subcellularLocation>
        <location evidence="1">Cell membrane</location>
        <topology evidence="1">Multi-pass membrane protein</topology>
    </subcellularLocation>
</comment>
<keyword evidence="4 7" id="KW-1133">Transmembrane helix</keyword>
<reference evidence="11" key="1">
    <citation type="journal article" date="2019" name="Int. J. Syst. Evol. Microbiol.">
        <title>The Global Catalogue of Microorganisms (GCM) 10K type strain sequencing project: providing services to taxonomists for standard genome sequencing and annotation.</title>
        <authorList>
            <consortium name="The Broad Institute Genomics Platform"/>
            <consortium name="The Broad Institute Genome Sequencing Center for Infectious Disease"/>
            <person name="Wu L."/>
            <person name="Ma J."/>
        </authorList>
    </citation>
    <scope>NUCLEOTIDE SEQUENCE [LARGE SCALE GENOMIC DNA]</scope>
    <source>
        <strain evidence="11">JCM 4087</strain>
    </source>
</reference>
<dbReference type="InterPro" id="IPR050250">
    <property type="entry name" value="Macrolide_Exporter_MacB"/>
</dbReference>
<evidence type="ECO:0000256" key="5">
    <source>
        <dbReference type="ARBA" id="ARBA00023136"/>
    </source>
</evidence>
<evidence type="ECO:0000256" key="2">
    <source>
        <dbReference type="ARBA" id="ARBA00022475"/>
    </source>
</evidence>
<feature type="domain" description="ABC3 transporter permease C-terminal" evidence="8">
    <location>
        <begin position="372"/>
        <end position="489"/>
    </location>
</feature>
<comment type="similarity">
    <text evidence="6">Belongs to the ABC-4 integral membrane protein family.</text>
</comment>
<feature type="transmembrane region" description="Helical" evidence="7">
    <location>
        <begin position="102"/>
        <end position="124"/>
    </location>
</feature>
<feature type="transmembrane region" description="Helical" evidence="7">
    <location>
        <begin position="462"/>
        <end position="480"/>
    </location>
</feature>
<dbReference type="InterPro" id="IPR003838">
    <property type="entry name" value="ABC3_permease_C"/>
</dbReference>
<feature type="transmembrane region" description="Helical" evidence="7">
    <location>
        <begin position="771"/>
        <end position="795"/>
    </location>
</feature>
<feature type="transmembrane region" description="Helical" evidence="7">
    <location>
        <begin position="862"/>
        <end position="883"/>
    </location>
</feature>
<evidence type="ECO:0000259" key="9">
    <source>
        <dbReference type="Pfam" id="PF12704"/>
    </source>
</evidence>
<evidence type="ECO:0000313" key="10">
    <source>
        <dbReference type="EMBL" id="MFC5860831.1"/>
    </source>
</evidence>
<dbReference type="PANTHER" id="PTHR30572:SF4">
    <property type="entry name" value="ABC TRANSPORTER PERMEASE YTRF"/>
    <property type="match status" value="1"/>
</dbReference>
<organism evidence="10 11">
    <name type="scientific">Acidicapsa dinghuensis</name>
    <dbReference type="NCBI Taxonomy" id="2218256"/>
    <lineage>
        <taxon>Bacteria</taxon>
        <taxon>Pseudomonadati</taxon>
        <taxon>Acidobacteriota</taxon>
        <taxon>Terriglobia</taxon>
        <taxon>Terriglobales</taxon>
        <taxon>Acidobacteriaceae</taxon>
        <taxon>Acidicapsa</taxon>
    </lineage>
</organism>
<evidence type="ECO:0000256" key="3">
    <source>
        <dbReference type="ARBA" id="ARBA00022692"/>
    </source>
</evidence>
<feature type="transmembrane region" description="Helical" evidence="7">
    <location>
        <begin position="421"/>
        <end position="442"/>
    </location>
</feature>
<dbReference type="InterPro" id="IPR017800">
    <property type="entry name" value="ADOP"/>
</dbReference>
<gene>
    <name evidence="10" type="ORF">ACFPT7_00835</name>
</gene>
<evidence type="ECO:0000256" key="1">
    <source>
        <dbReference type="ARBA" id="ARBA00004651"/>
    </source>
</evidence>
<dbReference type="RefSeq" id="WP_263335012.1">
    <property type="nucleotide sequence ID" value="NZ_JAGSYH010000002.1"/>
</dbReference>
<keyword evidence="3 7" id="KW-0812">Transmembrane</keyword>
<evidence type="ECO:0000259" key="8">
    <source>
        <dbReference type="Pfam" id="PF02687"/>
    </source>
</evidence>
<dbReference type="NCBIfam" id="NF038403">
    <property type="entry name" value="perm_prefix_1"/>
    <property type="match status" value="1"/>
</dbReference>
<feature type="transmembrane region" description="Helical" evidence="7">
    <location>
        <begin position="512"/>
        <end position="533"/>
    </location>
</feature>
<dbReference type="Proteomes" id="UP001596091">
    <property type="component" value="Unassembled WGS sequence"/>
</dbReference>
<keyword evidence="11" id="KW-1185">Reference proteome</keyword>
<dbReference type="Pfam" id="PF12704">
    <property type="entry name" value="MacB_PCD"/>
    <property type="match status" value="2"/>
</dbReference>
<accession>A0ABW1E928</accession>
<feature type="transmembrane region" description="Helical" evidence="7">
    <location>
        <begin position="830"/>
        <end position="856"/>
    </location>
</feature>
<evidence type="ECO:0000256" key="6">
    <source>
        <dbReference type="ARBA" id="ARBA00038076"/>
    </source>
</evidence>
<dbReference type="Pfam" id="PF02687">
    <property type="entry name" value="FtsX"/>
    <property type="match status" value="2"/>
</dbReference>
<dbReference type="NCBIfam" id="TIGR03434">
    <property type="entry name" value="ADOP"/>
    <property type="match status" value="1"/>
</dbReference>
<dbReference type="EMBL" id="JBHSPH010000001">
    <property type="protein sequence ID" value="MFC5860831.1"/>
    <property type="molecule type" value="Genomic_DNA"/>
</dbReference>
<feature type="domain" description="ABC3 transporter permease C-terminal" evidence="8">
    <location>
        <begin position="778"/>
        <end position="891"/>
    </location>
</feature>
<protein>
    <submittedName>
        <fullName evidence="10">ADOP family duplicated permease</fullName>
    </submittedName>
</protein>
<evidence type="ECO:0000256" key="4">
    <source>
        <dbReference type="ARBA" id="ARBA00022989"/>
    </source>
</evidence>
<feature type="domain" description="MacB-like periplasmic core" evidence="9">
    <location>
        <begin position="585"/>
        <end position="720"/>
    </location>
</feature>